<dbReference type="AlphaFoldDB" id="A0A1G2MCF9"/>
<name>A0A1G2MCF9_9BACT</name>
<organism evidence="1 2">
    <name type="scientific">Candidatus Taylorbacteria bacterium RIFCSPHIGHO2_01_FULL_51_15</name>
    <dbReference type="NCBI Taxonomy" id="1802304"/>
    <lineage>
        <taxon>Bacteria</taxon>
        <taxon>Candidatus Tayloriibacteriota</taxon>
    </lineage>
</organism>
<dbReference type="EMBL" id="MHRI01000007">
    <property type="protein sequence ID" value="OHA21548.1"/>
    <property type="molecule type" value="Genomic_DNA"/>
</dbReference>
<dbReference type="Proteomes" id="UP000178121">
    <property type="component" value="Unassembled WGS sequence"/>
</dbReference>
<sequence length="222" mass="25331">MIKDAGLLFEEALFSTNTTDWPEPIELSFAEAVAFTKQGQDVRFGWNPRAPRTELASLLFRKVQEALLSRSDKPYLQLFVAIGTSLDRHHKADAFFGIKGTAKIALINLKAGRKRELYPERNRRIISRDKIVVIHESDFLQEDELELRALSIVHCLRYADDRLRFPVDLGKVHERVLEGHASQDLAKIRRSSKSVRVPDLPVPDPAQQREALQELRLALGLE</sequence>
<evidence type="ECO:0000313" key="1">
    <source>
        <dbReference type="EMBL" id="OHA21548.1"/>
    </source>
</evidence>
<reference evidence="1 2" key="1">
    <citation type="journal article" date="2016" name="Nat. Commun.">
        <title>Thousands of microbial genomes shed light on interconnected biogeochemical processes in an aquifer system.</title>
        <authorList>
            <person name="Anantharaman K."/>
            <person name="Brown C.T."/>
            <person name="Hug L.A."/>
            <person name="Sharon I."/>
            <person name="Castelle C.J."/>
            <person name="Probst A.J."/>
            <person name="Thomas B.C."/>
            <person name="Singh A."/>
            <person name="Wilkins M.J."/>
            <person name="Karaoz U."/>
            <person name="Brodie E.L."/>
            <person name="Williams K.H."/>
            <person name="Hubbard S.S."/>
            <person name="Banfield J.F."/>
        </authorList>
    </citation>
    <scope>NUCLEOTIDE SEQUENCE [LARGE SCALE GENOMIC DNA]</scope>
</reference>
<gene>
    <name evidence="1" type="ORF">A2849_03955</name>
</gene>
<protein>
    <submittedName>
        <fullName evidence="1">Uncharacterized protein</fullName>
    </submittedName>
</protein>
<comment type="caution">
    <text evidence="1">The sequence shown here is derived from an EMBL/GenBank/DDBJ whole genome shotgun (WGS) entry which is preliminary data.</text>
</comment>
<evidence type="ECO:0000313" key="2">
    <source>
        <dbReference type="Proteomes" id="UP000178121"/>
    </source>
</evidence>
<proteinExistence type="predicted"/>
<accession>A0A1G2MCF9</accession>